<evidence type="ECO:0000256" key="1">
    <source>
        <dbReference type="SAM" id="MobiDB-lite"/>
    </source>
</evidence>
<evidence type="ECO:0000313" key="2">
    <source>
        <dbReference type="EMBL" id="KAF8486222.1"/>
    </source>
</evidence>
<dbReference type="EMBL" id="WHVB01000002">
    <property type="protein sequence ID" value="KAF8486222.1"/>
    <property type="molecule type" value="Genomic_DNA"/>
</dbReference>
<dbReference type="Proteomes" id="UP000759537">
    <property type="component" value="Unassembled WGS sequence"/>
</dbReference>
<feature type="region of interest" description="Disordered" evidence="1">
    <location>
        <begin position="1"/>
        <end position="20"/>
    </location>
</feature>
<proteinExistence type="predicted"/>
<organism evidence="2 3">
    <name type="scientific">Russula ochroleuca</name>
    <dbReference type="NCBI Taxonomy" id="152965"/>
    <lineage>
        <taxon>Eukaryota</taxon>
        <taxon>Fungi</taxon>
        <taxon>Dikarya</taxon>
        <taxon>Basidiomycota</taxon>
        <taxon>Agaricomycotina</taxon>
        <taxon>Agaricomycetes</taxon>
        <taxon>Russulales</taxon>
        <taxon>Russulaceae</taxon>
        <taxon>Russula</taxon>
    </lineage>
</organism>
<gene>
    <name evidence="2" type="ORF">DFH94DRAFT_842185</name>
</gene>
<dbReference type="AlphaFoldDB" id="A0A9P5N527"/>
<comment type="caution">
    <text evidence="2">The sequence shown here is derived from an EMBL/GenBank/DDBJ whole genome shotgun (WGS) entry which is preliminary data.</text>
</comment>
<dbReference type="OrthoDB" id="3355886at2759"/>
<name>A0A9P5N527_9AGAM</name>
<reference evidence="2" key="2">
    <citation type="journal article" date="2020" name="Nat. Commun.">
        <title>Large-scale genome sequencing of mycorrhizal fungi provides insights into the early evolution of symbiotic traits.</title>
        <authorList>
            <person name="Miyauchi S."/>
            <person name="Kiss E."/>
            <person name="Kuo A."/>
            <person name="Drula E."/>
            <person name="Kohler A."/>
            <person name="Sanchez-Garcia M."/>
            <person name="Morin E."/>
            <person name="Andreopoulos B."/>
            <person name="Barry K.W."/>
            <person name="Bonito G."/>
            <person name="Buee M."/>
            <person name="Carver A."/>
            <person name="Chen C."/>
            <person name="Cichocki N."/>
            <person name="Clum A."/>
            <person name="Culley D."/>
            <person name="Crous P.W."/>
            <person name="Fauchery L."/>
            <person name="Girlanda M."/>
            <person name="Hayes R.D."/>
            <person name="Keri Z."/>
            <person name="LaButti K."/>
            <person name="Lipzen A."/>
            <person name="Lombard V."/>
            <person name="Magnuson J."/>
            <person name="Maillard F."/>
            <person name="Murat C."/>
            <person name="Nolan M."/>
            <person name="Ohm R.A."/>
            <person name="Pangilinan J."/>
            <person name="Pereira M.F."/>
            <person name="Perotto S."/>
            <person name="Peter M."/>
            <person name="Pfister S."/>
            <person name="Riley R."/>
            <person name="Sitrit Y."/>
            <person name="Stielow J.B."/>
            <person name="Szollosi G."/>
            <person name="Zifcakova L."/>
            <person name="Stursova M."/>
            <person name="Spatafora J.W."/>
            <person name="Tedersoo L."/>
            <person name="Vaario L.M."/>
            <person name="Yamada A."/>
            <person name="Yan M."/>
            <person name="Wang P."/>
            <person name="Xu J."/>
            <person name="Bruns T."/>
            <person name="Baldrian P."/>
            <person name="Vilgalys R."/>
            <person name="Dunand C."/>
            <person name="Henrissat B."/>
            <person name="Grigoriev I.V."/>
            <person name="Hibbett D."/>
            <person name="Nagy L.G."/>
            <person name="Martin F.M."/>
        </authorList>
    </citation>
    <scope>NUCLEOTIDE SEQUENCE</scope>
    <source>
        <strain evidence="2">Prilba</strain>
    </source>
</reference>
<reference evidence="2" key="1">
    <citation type="submission" date="2019-10" db="EMBL/GenBank/DDBJ databases">
        <authorList>
            <consortium name="DOE Joint Genome Institute"/>
            <person name="Kuo A."/>
            <person name="Miyauchi S."/>
            <person name="Kiss E."/>
            <person name="Drula E."/>
            <person name="Kohler A."/>
            <person name="Sanchez-Garcia M."/>
            <person name="Andreopoulos B."/>
            <person name="Barry K.W."/>
            <person name="Bonito G."/>
            <person name="Buee M."/>
            <person name="Carver A."/>
            <person name="Chen C."/>
            <person name="Cichocki N."/>
            <person name="Clum A."/>
            <person name="Culley D."/>
            <person name="Crous P.W."/>
            <person name="Fauchery L."/>
            <person name="Girlanda M."/>
            <person name="Hayes R."/>
            <person name="Keri Z."/>
            <person name="LaButti K."/>
            <person name="Lipzen A."/>
            <person name="Lombard V."/>
            <person name="Magnuson J."/>
            <person name="Maillard F."/>
            <person name="Morin E."/>
            <person name="Murat C."/>
            <person name="Nolan M."/>
            <person name="Ohm R."/>
            <person name="Pangilinan J."/>
            <person name="Pereira M."/>
            <person name="Perotto S."/>
            <person name="Peter M."/>
            <person name="Riley R."/>
            <person name="Sitrit Y."/>
            <person name="Stielow B."/>
            <person name="Szollosi G."/>
            <person name="Zifcakova L."/>
            <person name="Stursova M."/>
            <person name="Spatafora J.W."/>
            <person name="Tedersoo L."/>
            <person name="Vaario L.-M."/>
            <person name="Yamada A."/>
            <person name="Yan M."/>
            <person name="Wang P."/>
            <person name="Xu J."/>
            <person name="Bruns T."/>
            <person name="Baldrian P."/>
            <person name="Vilgalys R."/>
            <person name="Henrissat B."/>
            <person name="Grigoriev I.V."/>
            <person name="Hibbett D."/>
            <person name="Nagy L.G."/>
            <person name="Martin F.M."/>
        </authorList>
    </citation>
    <scope>NUCLEOTIDE SEQUENCE</scope>
    <source>
        <strain evidence="2">Prilba</strain>
    </source>
</reference>
<keyword evidence="3" id="KW-1185">Reference proteome</keyword>
<accession>A0A9P5N527</accession>
<evidence type="ECO:0000313" key="3">
    <source>
        <dbReference type="Proteomes" id="UP000759537"/>
    </source>
</evidence>
<protein>
    <submittedName>
        <fullName evidence="2">Uncharacterized protein</fullName>
    </submittedName>
</protein>
<sequence length="144" mass="15810">MSMSMSALRTAAKQHTRTLSQPLRQRTFYTPFAASQHSPLTKSTATVGEAATATAPAAVAQHEHEHEHAAHTVYVVAEPNAADFQFYGVPAGAYPVATPYTPENANMNERRGRGEEWRVAALGLVMMTRDDVASHLALFEEAWW</sequence>